<keyword evidence="4" id="KW-1185">Reference proteome</keyword>
<dbReference type="InterPro" id="IPR029058">
    <property type="entry name" value="AB_hydrolase_fold"/>
</dbReference>
<proteinExistence type="predicted"/>
<dbReference type="Proteomes" id="UP001224392">
    <property type="component" value="Unassembled WGS sequence"/>
</dbReference>
<dbReference type="InterPro" id="IPR050300">
    <property type="entry name" value="GDXG_lipolytic_enzyme"/>
</dbReference>
<name>A0ABQ6M296_9GAMM</name>
<dbReference type="PANTHER" id="PTHR48081">
    <property type="entry name" value="AB HYDROLASE SUPERFAMILY PROTEIN C4A8.06C"/>
    <property type="match status" value="1"/>
</dbReference>
<keyword evidence="1" id="KW-0378">Hydrolase</keyword>
<dbReference type="PANTHER" id="PTHR48081:SF13">
    <property type="entry name" value="ALPHA_BETA HYDROLASE"/>
    <property type="match status" value="1"/>
</dbReference>
<protein>
    <recommendedName>
        <fullName evidence="2">BD-FAE-like domain-containing protein</fullName>
    </recommendedName>
</protein>
<dbReference type="Gene3D" id="3.40.50.1820">
    <property type="entry name" value="alpha/beta hydrolase"/>
    <property type="match status" value="1"/>
</dbReference>
<evidence type="ECO:0000259" key="2">
    <source>
        <dbReference type="Pfam" id="PF20434"/>
    </source>
</evidence>
<evidence type="ECO:0000313" key="4">
    <source>
        <dbReference type="Proteomes" id="UP001224392"/>
    </source>
</evidence>
<dbReference type="EMBL" id="BSYJ01000006">
    <property type="protein sequence ID" value="GMG88422.1"/>
    <property type="molecule type" value="Genomic_DNA"/>
</dbReference>
<dbReference type="Pfam" id="PF20434">
    <property type="entry name" value="BD-FAE"/>
    <property type="match status" value="1"/>
</dbReference>
<accession>A0ABQ6M296</accession>
<reference evidence="3 4" key="1">
    <citation type="submission" date="2023-04" db="EMBL/GenBank/DDBJ databases">
        <title>Marinobulbifer ophiurae gen. nov., sp. Nov., isolate from tissue of brittle star Ophioplocus japonicus.</title>
        <authorList>
            <person name="Kawano K."/>
            <person name="Sawayama S."/>
            <person name="Nakagawa S."/>
        </authorList>
    </citation>
    <scope>NUCLEOTIDE SEQUENCE [LARGE SCALE GENOMIC DNA]</scope>
    <source>
        <strain evidence="3 4">NKW57</strain>
    </source>
</reference>
<dbReference type="InterPro" id="IPR049492">
    <property type="entry name" value="BD-FAE-like_dom"/>
</dbReference>
<evidence type="ECO:0000256" key="1">
    <source>
        <dbReference type="ARBA" id="ARBA00022801"/>
    </source>
</evidence>
<comment type="caution">
    <text evidence="3">The sequence shown here is derived from an EMBL/GenBank/DDBJ whole genome shotgun (WGS) entry which is preliminary data.</text>
</comment>
<organism evidence="3 4">
    <name type="scientific">Biformimicrobium ophioploci</name>
    <dbReference type="NCBI Taxonomy" id="3036711"/>
    <lineage>
        <taxon>Bacteria</taxon>
        <taxon>Pseudomonadati</taxon>
        <taxon>Pseudomonadota</taxon>
        <taxon>Gammaproteobacteria</taxon>
        <taxon>Cellvibrionales</taxon>
        <taxon>Microbulbiferaceae</taxon>
        <taxon>Biformimicrobium</taxon>
    </lineage>
</organism>
<dbReference type="SUPFAM" id="SSF53474">
    <property type="entry name" value="alpha/beta-Hydrolases"/>
    <property type="match status" value="1"/>
</dbReference>
<feature type="domain" description="BD-FAE-like" evidence="2">
    <location>
        <begin position="1"/>
        <end position="218"/>
    </location>
</feature>
<gene>
    <name evidence="3" type="ORF">MNKW57_27430</name>
</gene>
<sequence length="264" mass="28928">MDVHFPDQPNGKGIVFIMGNGWHQELSYEAQPLREMAMFPEFGAPALVKAGYTVFTIDHRAAPRFHYPAAVEDARRAMRFIRRNSEKYKIDPNLLGAAGMSSGAYLAHMLGTLDEDSTIDGRRLHNDSSKAQAVVALAGPGDLLAFASSPEGARHVVASFLGAVYWQRMGPESAEGELYREASPVGHVSADDAPVLLVHGKKDRVVPYAQSEAMYSALQEAGVESRLVTIPEAGHDLGLFQEAPPINVRQEMIDWFDRHLQSDG</sequence>
<evidence type="ECO:0000313" key="3">
    <source>
        <dbReference type="EMBL" id="GMG88422.1"/>
    </source>
</evidence>